<dbReference type="PANTHER" id="PTHR43179:SF12">
    <property type="entry name" value="GALACTOFURANOSYLTRANSFERASE GLFT2"/>
    <property type="match status" value="1"/>
</dbReference>
<dbReference type="CDD" id="cd04186">
    <property type="entry name" value="GT_2_like_c"/>
    <property type="match status" value="1"/>
</dbReference>
<evidence type="ECO:0000313" key="6">
    <source>
        <dbReference type="Proteomes" id="UP000317496"/>
    </source>
</evidence>
<protein>
    <submittedName>
        <fullName evidence="5">Glycosyltransferase family 2 protein</fullName>
    </submittedName>
</protein>
<accession>A0A516GXR7</accession>
<dbReference type="KEGG" id="fer:FNB15_03120"/>
<evidence type="ECO:0000256" key="1">
    <source>
        <dbReference type="ARBA" id="ARBA00006739"/>
    </source>
</evidence>
<evidence type="ECO:0000313" key="5">
    <source>
        <dbReference type="EMBL" id="QDO96329.1"/>
    </source>
</evidence>
<organism evidence="5 6">
    <name type="scientific">Ferrovibrio terrae</name>
    <dbReference type="NCBI Taxonomy" id="2594003"/>
    <lineage>
        <taxon>Bacteria</taxon>
        <taxon>Pseudomonadati</taxon>
        <taxon>Pseudomonadota</taxon>
        <taxon>Alphaproteobacteria</taxon>
        <taxon>Rhodospirillales</taxon>
        <taxon>Rhodospirillaceae</taxon>
        <taxon>Ferrovibrio</taxon>
    </lineage>
</organism>
<keyword evidence="6" id="KW-1185">Reference proteome</keyword>
<dbReference type="Pfam" id="PF00535">
    <property type="entry name" value="Glycos_transf_2"/>
    <property type="match status" value="1"/>
</dbReference>
<dbReference type="OrthoDB" id="9783791at2"/>
<evidence type="ECO:0000256" key="2">
    <source>
        <dbReference type="ARBA" id="ARBA00022676"/>
    </source>
</evidence>
<dbReference type="EMBL" id="CP041636">
    <property type="protein sequence ID" value="QDO96329.1"/>
    <property type="molecule type" value="Genomic_DNA"/>
</dbReference>
<sequence length="343" mass="37136">MPPAVTADQTIDAADPAVTVVIVNFNAGPHLTAVLTGLRNQSYPAFRAIIVDNASSDGSIAAARPAVRDDARFDFIESRSNIGFAAANNLAANGTDTPWLALLNPDAVPTTDWLEQLMAATDRHPDAVMFGSTQLNMANPEILDGAGDRYFAAGIPWRGGYGWPRTALPPEGEVFSPCAAAALYRTDIFRAASGFEESFFCYIEDVDLAFRLRLRGHRCIQVPAAIVHHAGSATSGGANSAFARYHGTRNMIWCFVRNMPAPLFYPLLPFHIGTLLVLWLRACWSGMNQPVGRGIIDAVRGLAVALAQRSRIQTARKASTAQIAGWLTWNPAIYLRRSPASLR</sequence>
<dbReference type="Gene3D" id="3.90.550.10">
    <property type="entry name" value="Spore Coat Polysaccharide Biosynthesis Protein SpsA, Chain A"/>
    <property type="match status" value="1"/>
</dbReference>
<name>A0A516GXR7_9PROT</name>
<reference evidence="5 6" key="1">
    <citation type="submission" date="2019-07" db="EMBL/GenBank/DDBJ databases">
        <title>Genome sequencing for Ferrovibrio sp. K5.</title>
        <authorList>
            <person name="Park S.-J."/>
        </authorList>
    </citation>
    <scope>NUCLEOTIDE SEQUENCE [LARGE SCALE GENOMIC DNA]</scope>
    <source>
        <strain evidence="5 6">K5</strain>
    </source>
</reference>
<gene>
    <name evidence="5" type="ORF">FNB15_03120</name>
</gene>
<evidence type="ECO:0000256" key="3">
    <source>
        <dbReference type="ARBA" id="ARBA00022679"/>
    </source>
</evidence>
<dbReference type="PANTHER" id="PTHR43179">
    <property type="entry name" value="RHAMNOSYLTRANSFERASE WBBL"/>
    <property type="match status" value="1"/>
</dbReference>
<dbReference type="GO" id="GO:0016757">
    <property type="term" value="F:glycosyltransferase activity"/>
    <property type="evidence" value="ECO:0007669"/>
    <property type="project" value="UniProtKB-KW"/>
</dbReference>
<dbReference type="AlphaFoldDB" id="A0A516GXR7"/>
<feature type="domain" description="Glycosyltransferase 2-like" evidence="4">
    <location>
        <begin position="19"/>
        <end position="140"/>
    </location>
</feature>
<dbReference type="Proteomes" id="UP000317496">
    <property type="component" value="Chromosome"/>
</dbReference>
<comment type="similarity">
    <text evidence="1">Belongs to the glycosyltransferase 2 family.</text>
</comment>
<dbReference type="InterPro" id="IPR001173">
    <property type="entry name" value="Glyco_trans_2-like"/>
</dbReference>
<proteinExistence type="inferred from homology"/>
<keyword evidence="2" id="KW-0328">Glycosyltransferase</keyword>
<evidence type="ECO:0000259" key="4">
    <source>
        <dbReference type="Pfam" id="PF00535"/>
    </source>
</evidence>
<dbReference type="SUPFAM" id="SSF53448">
    <property type="entry name" value="Nucleotide-diphospho-sugar transferases"/>
    <property type="match status" value="1"/>
</dbReference>
<dbReference type="InterPro" id="IPR029044">
    <property type="entry name" value="Nucleotide-diphossugar_trans"/>
</dbReference>
<keyword evidence="3 5" id="KW-0808">Transferase</keyword>